<protein>
    <submittedName>
        <fullName evidence="2">Uncharacterized protein</fullName>
    </submittedName>
</protein>
<evidence type="ECO:0000256" key="1">
    <source>
        <dbReference type="SAM" id="MobiDB-lite"/>
    </source>
</evidence>
<organism evidence="2 3">
    <name type="scientific">Elysia marginata</name>
    <dbReference type="NCBI Taxonomy" id="1093978"/>
    <lineage>
        <taxon>Eukaryota</taxon>
        <taxon>Metazoa</taxon>
        <taxon>Spiralia</taxon>
        <taxon>Lophotrochozoa</taxon>
        <taxon>Mollusca</taxon>
        <taxon>Gastropoda</taxon>
        <taxon>Heterobranchia</taxon>
        <taxon>Euthyneura</taxon>
        <taxon>Panpulmonata</taxon>
        <taxon>Sacoglossa</taxon>
        <taxon>Placobranchoidea</taxon>
        <taxon>Plakobranchidae</taxon>
        <taxon>Elysia</taxon>
    </lineage>
</organism>
<comment type="caution">
    <text evidence="2">The sequence shown here is derived from an EMBL/GenBank/DDBJ whole genome shotgun (WGS) entry which is preliminary data.</text>
</comment>
<evidence type="ECO:0000313" key="2">
    <source>
        <dbReference type="EMBL" id="GFR61397.1"/>
    </source>
</evidence>
<name>A0AAV4EKZ7_9GAST</name>
<dbReference type="AlphaFoldDB" id="A0AAV4EKZ7"/>
<evidence type="ECO:0000313" key="3">
    <source>
        <dbReference type="Proteomes" id="UP000762676"/>
    </source>
</evidence>
<sequence>MQASLVNYVEIGPKTQASLVNYVEIGPKTQFGDLQTTTSINDNIYVFRTHDELTAVSLELDFLASRCEIALRPHMVTLQNLTQKNRENPRVNHSWSEYTHKTNAKQTDTGELIQVAGHKEDSRQVGLH</sequence>
<feature type="region of interest" description="Disordered" evidence="1">
    <location>
        <begin position="86"/>
        <end position="108"/>
    </location>
</feature>
<dbReference type="Proteomes" id="UP000762676">
    <property type="component" value="Unassembled WGS sequence"/>
</dbReference>
<reference evidence="2 3" key="1">
    <citation type="journal article" date="2021" name="Elife">
        <title>Chloroplast acquisition without the gene transfer in kleptoplastic sea slugs, Plakobranchus ocellatus.</title>
        <authorList>
            <person name="Maeda T."/>
            <person name="Takahashi S."/>
            <person name="Yoshida T."/>
            <person name="Shimamura S."/>
            <person name="Takaki Y."/>
            <person name="Nagai Y."/>
            <person name="Toyoda A."/>
            <person name="Suzuki Y."/>
            <person name="Arimoto A."/>
            <person name="Ishii H."/>
            <person name="Satoh N."/>
            <person name="Nishiyama T."/>
            <person name="Hasebe M."/>
            <person name="Maruyama T."/>
            <person name="Minagawa J."/>
            <person name="Obokata J."/>
            <person name="Shigenobu S."/>
        </authorList>
    </citation>
    <scope>NUCLEOTIDE SEQUENCE [LARGE SCALE GENOMIC DNA]</scope>
</reference>
<accession>A0AAV4EKZ7</accession>
<gene>
    <name evidence="2" type="ORF">ElyMa_000101400</name>
</gene>
<keyword evidence="3" id="KW-1185">Reference proteome</keyword>
<dbReference type="EMBL" id="BMAT01000194">
    <property type="protein sequence ID" value="GFR61397.1"/>
    <property type="molecule type" value="Genomic_DNA"/>
</dbReference>
<proteinExistence type="predicted"/>